<name>A0A9E7JB56_9LILI</name>
<evidence type="ECO:0000313" key="2">
    <source>
        <dbReference type="Proteomes" id="UP001055439"/>
    </source>
</evidence>
<accession>A0A9E7JB56</accession>
<evidence type="ECO:0000313" key="1">
    <source>
        <dbReference type="EMBL" id="URD73982.1"/>
    </source>
</evidence>
<dbReference type="EMBL" id="CP097502">
    <property type="protein sequence ID" value="URD73982.1"/>
    <property type="molecule type" value="Genomic_DNA"/>
</dbReference>
<sequence>MQKSAIQCANKSSMMSMWLSKHTVLLRCDSTMSRRVDSDRRNNSLRVEPVLRAIKPPAKSNKPRDRSLPDYHDGFLPLPLPLSLLLALASRSQPPHPPPIPLVVLLIWRLPSSLLLRRDRPARVLDRCAGVGTSYIDLLRRRMGFSGISISYND</sequence>
<reference evidence="1" key="1">
    <citation type="submission" date="2022-05" db="EMBL/GenBank/DDBJ databases">
        <title>The Musa troglodytarum L. genome provides insights into the mechanism of non-climacteric behaviour and enrichment of carotenoids.</title>
        <authorList>
            <person name="Wang J."/>
        </authorList>
    </citation>
    <scope>NUCLEOTIDE SEQUENCE</scope>
    <source>
        <tissue evidence="1">Leaf</tissue>
    </source>
</reference>
<organism evidence="1 2">
    <name type="scientific">Musa troglodytarum</name>
    <name type="common">fe'i banana</name>
    <dbReference type="NCBI Taxonomy" id="320322"/>
    <lineage>
        <taxon>Eukaryota</taxon>
        <taxon>Viridiplantae</taxon>
        <taxon>Streptophyta</taxon>
        <taxon>Embryophyta</taxon>
        <taxon>Tracheophyta</taxon>
        <taxon>Spermatophyta</taxon>
        <taxon>Magnoliopsida</taxon>
        <taxon>Liliopsida</taxon>
        <taxon>Zingiberales</taxon>
        <taxon>Musaceae</taxon>
        <taxon>Musa</taxon>
    </lineage>
</organism>
<gene>
    <name evidence="1" type="ORF">MUK42_07954</name>
</gene>
<dbReference type="AlphaFoldDB" id="A0A9E7JB56"/>
<proteinExistence type="predicted"/>
<dbReference type="OrthoDB" id="10612509at2759"/>
<keyword evidence="2" id="KW-1185">Reference proteome</keyword>
<protein>
    <submittedName>
        <fullName evidence="1">Uncharacterized protein</fullName>
    </submittedName>
</protein>
<dbReference type="Proteomes" id="UP001055439">
    <property type="component" value="Chromosome 1"/>
</dbReference>